<dbReference type="Pfam" id="PF00857">
    <property type="entry name" value="Isochorismatase"/>
    <property type="match status" value="1"/>
</dbReference>
<dbReference type="EMBL" id="MEZN01000019">
    <property type="protein sequence ID" value="OGD56266.1"/>
    <property type="molecule type" value="Genomic_DNA"/>
</dbReference>
<sequence length="169" mass="19385">MNNKALIVIDAQKFFLNEETKPIVKKIREYLRSNAGQYAAIYFTIFRNDKNAPLWQISEWQGCIGSPDTDIGDELREFTNEKNLVYKNILSAYKVPAIRQGLKEKNITEVYLCGFDTDCCVLATAYDLFDSGIKPVILEKLTWSTSKEKLHSPAIQMLTRNIGFVEQHL</sequence>
<dbReference type="GO" id="GO:0016787">
    <property type="term" value="F:hydrolase activity"/>
    <property type="evidence" value="ECO:0007669"/>
    <property type="project" value="UniProtKB-KW"/>
</dbReference>
<feature type="domain" description="Isochorismatase-like" evidence="2">
    <location>
        <begin position="5"/>
        <end position="161"/>
    </location>
</feature>
<gene>
    <name evidence="3" type="ORF">A3E73_02400</name>
</gene>
<dbReference type="Proteomes" id="UP000176791">
    <property type="component" value="Unassembled WGS sequence"/>
</dbReference>
<evidence type="ECO:0000313" key="3">
    <source>
        <dbReference type="EMBL" id="OGD56266.1"/>
    </source>
</evidence>
<dbReference type="SUPFAM" id="SSF52499">
    <property type="entry name" value="Isochorismatase-like hydrolases"/>
    <property type="match status" value="1"/>
</dbReference>
<reference evidence="3 4" key="1">
    <citation type="journal article" date="2016" name="Nat. Commun.">
        <title>Thousands of microbial genomes shed light on interconnected biogeochemical processes in an aquifer system.</title>
        <authorList>
            <person name="Anantharaman K."/>
            <person name="Brown C.T."/>
            <person name="Hug L.A."/>
            <person name="Sharon I."/>
            <person name="Castelle C.J."/>
            <person name="Probst A.J."/>
            <person name="Thomas B.C."/>
            <person name="Singh A."/>
            <person name="Wilkins M.J."/>
            <person name="Karaoz U."/>
            <person name="Brodie E.L."/>
            <person name="Williams K.H."/>
            <person name="Hubbard S.S."/>
            <person name="Banfield J.F."/>
        </authorList>
    </citation>
    <scope>NUCLEOTIDE SEQUENCE [LARGE SCALE GENOMIC DNA]</scope>
</reference>
<dbReference type="InterPro" id="IPR036380">
    <property type="entry name" value="Isochorismatase-like_sf"/>
</dbReference>
<protein>
    <recommendedName>
        <fullName evidence="2">Isochorismatase-like domain-containing protein</fullName>
    </recommendedName>
</protein>
<dbReference type="AlphaFoldDB" id="A0A1F5DML9"/>
<dbReference type="PANTHER" id="PTHR43540">
    <property type="entry name" value="PEROXYUREIDOACRYLATE/UREIDOACRYLATE AMIDOHYDROLASE-RELATED"/>
    <property type="match status" value="1"/>
</dbReference>
<keyword evidence="1" id="KW-0378">Hydrolase</keyword>
<evidence type="ECO:0000256" key="1">
    <source>
        <dbReference type="ARBA" id="ARBA00022801"/>
    </source>
</evidence>
<dbReference type="InterPro" id="IPR000868">
    <property type="entry name" value="Isochorismatase-like_dom"/>
</dbReference>
<comment type="caution">
    <text evidence="3">The sequence shown here is derived from an EMBL/GenBank/DDBJ whole genome shotgun (WGS) entry which is preliminary data.</text>
</comment>
<evidence type="ECO:0000259" key="2">
    <source>
        <dbReference type="Pfam" id="PF00857"/>
    </source>
</evidence>
<dbReference type="Gene3D" id="3.40.50.850">
    <property type="entry name" value="Isochorismatase-like"/>
    <property type="match status" value="1"/>
</dbReference>
<evidence type="ECO:0000313" key="4">
    <source>
        <dbReference type="Proteomes" id="UP000176791"/>
    </source>
</evidence>
<proteinExistence type="predicted"/>
<accession>A0A1F5DML9</accession>
<organism evidence="3 4">
    <name type="scientific">Candidatus Beckwithbacteria bacterium RIFCSPHIGHO2_12_FULL_47_17</name>
    <dbReference type="NCBI Taxonomy" id="1797460"/>
    <lineage>
        <taxon>Bacteria</taxon>
        <taxon>Candidatus Beckwithiibacteriota</taxon>
    </lineage>
</organism>
<dbReference type="STRING" id="1797460.A3E73_02400"/>
<dbReference type="CDD" id="cd00431">
    <property type="entry name" value="cysteine_hydrolases"/>
    <property type="match status" value="1"/>
</dbReference>
<dbReference type="InterPro" id="IPR050272">
    <property type="entry name" value="Isochorismatase-like_hydrls"/>
</dbReference>
<name>A0A1F5DML9_9BACT</name>